<evidence type="ECO:0000256" key="3">
    <source>
        <dbReference type="ARBA" id="ARBA00022801"/>
    </source>
</evidence>
<dbReference type="InterPro" id="IPR036213">
    <property type="entry name" value="Calpain_III_sf"/>
</dbReference>
<evidence type="ECO:0000313" key="9">
    <source>
        <dbReference type="RefSeq" id="XP_046597212.1"/>
    </source>
</evidence>
<evidence type="ECO:0000259" key="7">
    <source>
        <dbReference type="PROSITE" id="PS50203"/>
    </source>
</evidence>
<evidence type="ECO:0000256" key="4">
    <source>
        <dbReference type="ARBA" id="ARBA00022807"/>
    </source>
</evidence>
<feature type="compositionally biased region" description="Polar residues" evidence="6">
    <location>
        <begin position="90"/>
        <end position="113"/>
    </location>
</feature>
<evidence type="ECO:0000256" key="5">
    <source>
        <dbReference type="PROSITE-ProRule" id="PRU00239"/>
    </source>
</evidence>
<dbReference type="SUPFAM" id="SSF54001">
    <property type="entry name" value="Cysteine proteinases"/>
    <property type="match status" value="1"/>
</dbReference>
<dbReference type="InterPro" id="IPR022682">
    <property type="entry name" value="Calpain_domain_III"/>
</dbReference>
<feature type="compositionally biased region" description="Polar residues" evidence="6">
    <location>
        <begin position="62"/>
        <end position="77"/>
    </location>
</feature>
<dbReference type="PANTHER" id="PTHR10183:SF433">
    <property type="entry name" value="CALPAIN-A-RELATED"/>
    <property type="match status" value="1"/>
</dbReference>
<gene>
    <name evidence="9" type="primary">LOC107227991</name>
</gene>
<sequence>MSDSNNLESESDQPPAKKAKSPDDTLSSHQVYNKKKERQKRYREQNRDKLKQREAERRERIQYSQSIAGPSTSSNTNRIELHNEEIITAQSSSGLEKIQSSSIQRNDQGNELNALQKKRERQQRYRERNRDKLKQREAERRRCLQSADIKDGDGKVQDFYQIRRELCSKGKLFEDPQFPAVSASLFPKGIPKERFMFNYLKWVRPKEITAEPKFFVDGVSRFDIEQQGLGNCWLIAAISRLAMDPSLLFQVVPQDQNFNENYAGIFHFRFWRYGKWVEVVVDDRLPCYGTARSSERTEFWSALLVKAYAKFYGSWEATEDGQSTEAWQDFTGGLTSIYDLDVAQSIPFEVLLEAWEKKLLMGCGTPKIMKKLDGLYGDHAYCITEVRKYKGKNMVRLRNPWGMMEWQGQLGDADPLWKTDSKMAEALNFKPDADGEFWMPYELVSDYFTELEFCEPLDTSTRKLEVTTFEGEWQYNTTVSKGHLRTLCQNAQYRITLGNSEQVNGKCTIIVALLQKNRRSKRLKNLKIGFEIYQLDNPEKSPNPLDIDFFKKNEPVSGSGAVGEQREVQRKFELVPGVYCVIPCVYRDSLSNKGSEFVAISDKAEEFLLRVFFGNSNNLM</sequence>
<dbReference type="PROSITE" id="PS00139">
    <property type="entry name" value="THIOL_PROTEASE_CYS"/>
    <property type="match status" value="1"/>
</dbReference>
<feature type="compositionally biased region" description="Basic and acidic residues" evidence="6">
    <location>
        <begin position="42"/>
        <end position="61"/>
    </location>
</feature>
<dbReference type="PRINTS" id="PR00704">
    <property type="entry name" value="CALPAIN"/>
</dbReference>
<feature type="domain" description="Calpain catalytic" evidence="7">
    <location>
        <begin position="172"/>
        <end position="457"/>
    </location>
</feature>
<dbReference type="InterPro" id="IPR001300">
    <property type="entry name" value="Peptidase_C2_calpain_cat"/>
</dbReference>
<dbReference type="InterPro" id="IPR038765">
    <property type="entry name" value="Papain-like_cys_pep_sf"/>
</dbReference>
<evidence type="ECO:0000256" key="1">
    <source>
        <dbReference type="ARBA" id="ARBA00007623"/>
    </source>
</evidence>
<reference evidence="9" key="1">
    <citation type="submission" date="2025-08" db="UniProtKB">
        <authorList>
            <consortium name="RefSeq"/>
        </authorList>
    </citation>
    <scope>IDENTIFICATION</scope>
    <source>
        <tissue evidence="9">Thorax and Abdomen</tissue>
    </source>
</reference>
<evidence type="ECO:0000256" key="6">
    <source>
        <dbReference type="SAM" id="MobiDB-lite"/>
    </source>
</evidence>
<feature type="region of interest" description="Disordered" evidence="6">
    <location>
        <begin position="90"/>
        <end position="142"/>
    </location>
</feature>
<dbReference type="InterPro" id="IPR022683">
    <property type="entry name" value="Calpain_III"/>
</dbReference>
<keyword evidence="4 5" id="KW-0788">Thiol protease</keyword>
<dbReference type="InterPro" id="IPR000169">
    <property type="entry name" value="Pept_cys_AS"/>
</dbReference>
<proteinExistence type="inferred from homology"/>
<feature type="active site" evidence="5">
    <location>
        <position position="399"/>
    </location>
</feature>
<accession>A0ABM3GAB9</accession>
<feature type="compositionally biased region" description="Basic residues" evidence="6">
    <location>
        <begin position="32"/>
        <end position="41"/>
    </location>
</feature>
<dbReference type="Proteomes" id="UP000829291">
    <property type="component" value="Chromosome 5"/>
</dbReference>
<dbReference type="PROSITE" id="PS50203">
    <property type="entry name" value="CALPAIN_CAT"/>
    <property type="match status" value="1"/>
</dbReference>
<dbReference type="SMART" id="SM00230">
    <property type="entry name" value="CysPc"/>
    <property type="match status" value="1"/>
</dbReference>
<evidence type="ECO:0000256" key="2">
    <source>
        <dbReference type="ARBA" id="ARBA00022670"/>
    </source>
</evidence>
<dbReference type="SMART" id="SM00720">
    <property type="entry name" value="calpain_III"/>
    <property type="match status" value="1"/>
</dbReference>
<dbReference type="GeneID" id="107227991"/>
<keyword evidence="8" id="KW-1185">Reference proteome</keyword>
<dbReference type="InterPro" id="IPR022684">
    <property type="entry name" value="Calpain_cysteine_protease"/>
</dbReference>
<feature type="active site" evidence="5">
    <location>
        <position position="379"/>
    </location>
</feature>
<dbReference type="Gene3D" id="3.90.70.10">
    <property type="entry name" value="Cysteine proteinases"/>
    <property type="match status" value="1"/>
</dbReference>
<keyword evidence="2 5" id="KW-0645">Protease</keyword>
<comment type="similarity">
    <text evidence="1">Belongs to the peptidase C2 family.</text>
</comment>
<organism evidence="8 9">
    <name type="scientific">Neodiprion lecontei</name>
    <name type="common">Redheaded pine sawfly</name>
    <dbReference type="NCBI Taxonomy" id="441921"/>
    <lineage>
        <taxon>Eukaryota</taxon>
        <taxon>Metazoa</taxon>
        <taxon>Ecdysozoa</taxon>
        <taxon>Arthropoda</taxon>
        <taxon>Hexapoda</taxon>
        <taxon>Insecta</taxon>
        <taxon>Pterygota</taxon>
        <taxon>Neoptera</taxon>
        <taxon>Endopterygota</taxon>
        <taxon>Hymenoptera</taxon>
        <taxon>Tenthredinoidea</taxon>
        <taxon>Diprionidae</taxon>
        <taxon>Diprioninae</taxon>
        <taxon>Neodiprion</taxon>
    </lineage>
</organism>
<keyword evidence="3 5" id="KW-0378">Hydrolase</keyword>
<name>A0ABM3GAB9_NEOLC</name>
<dbReference type="PANTHER" id="PTHR10183">
    <property type="entry name" value="CALPAIN"/>
    <property type="match status" value="1"/>
</dbReference>
<feature type="compositionally biased region" description="Basic and acidic residues" evidence="6">
    <location>
        <begin position="122"/>
        <end position="142"/>
    </location>
</feature>
<dbReference type="Gene3D" id="2.60.120.380">
    <property type="match status" value="1"/>
</dbReference>
<dbReference type="RefSeq" id="XP_046597212.1">
    <property type="nucleotide sequence ID" value="XM_046741256.1"/>
</dbReference>
<evidence type="ECO:0000313" key="8">
    <source>
        <dbReference type="Proteomes" id="UP000829291"/>
    </source>
</evidence>
<dbReference type="SUPFAM" id="SSF49758">
    <property type="entry name" value="Calpain large subunit, middle domain (domain III)"/>
    <property type="match status" value="1"/>
</dbReference>
<dbReference type="CDD" id="cd00044">
    <property type="entry name" value="CysPc"/>
    <property type="match status" value="1"/>
</dbReference>
<feature type="region of interest" description="Disordered" evidence="6">
    <location>
        <begin position="1"/>
        <end position="77"/>
    </location>
</feature>
<dbReference type="Pfam" id="PF00648">
    <property type="entry name" value="Peptidase_C2"/>
    <property type="match status" value="1"/>
</dbReference>
<dbReference type="Pfam" id="PF01067">
    <property type="entry name" value="Calpain_III"/>
    <property type="match status" value="1"/>
</dbReference>
<feature type="active site" evidence="5">
    <location>
        <position position="232"/>
    </location>
</feature>
<protein>
    <submittedName>
        <fullName evidence="9">Calpain-B-like isoform X1</fullName>
    </submittedName>
</protein>